<dbReference type="InterPro" id="IPR015943">
    <property type="entry name" value="WD40/YVTN_repeat-like_dom_sf"/>
</dbReference>
<evidence type="ECO:0000256" key="1">
    <source>
        <dbReference type="SAM" id="SignalP"/>
    </source>
</evidence>
<accession>A0A917IYG5</accession>
<evidence type="ECO:0000313" key="4">
    <source>
        <dbReference type="Proteomes" id="UP000627292"/>
    </source>
</evidence>
<dbReference type="SMART" id="SM00564">
    <property type="entry name" value="PQQ"/>
    <property type="match status" value="5"/>
</dbReference>
<dbReference type="Gene3D" id="2.130.10.10">
    <property type="entry name" value="YVTN repeat-like/Quinoprotein amine dehydrogenase"/>
    <property type="match status" value="1"/>
</dbReference>
<dbReference type="PROSITE" id="PS51257">
    <property type="entry name" value="PROKAR_LIPOPROTEIN"/>
    <property type="match status" value="1"/>
</dbReference>
<dbReference type="PANTHER" id="PTHR34512:SF30">
    <property type="entry name" value="OUTER MEMBRANE PROTEIN ASSEMBLY FACTOR BAMB"/>
    <property type="match status" value="1"/>
</dbReference>
<dbReference type="Pfam" id="PF13360">
    <property type="entry name" value="PQQ_2"/>
    <property type="match status" value="1"/>
</dbReference>
<organism evidence="3 4">
    <name type="scientific">Filimonas zeae</name>
    <dbReference type="NCBI Taxonomy" id="1737353"/>
    <lineage>
        <taxon>Bacteria</taxon>
        <taxon>Pseudomonadati</taxon>
        <taxon>Bacteroidota</taxon>
        <taxon>Chitinophagia</taxon>
        <taxon>Chitinophagales</taxon>
        <taxon>Chitinophagaceae</taxon>
        <taxon>Filimonas</taxon>
    </lineage>
</organism>
<keyword evidence="1" id="KW-0732">Signal</keyword>
<feature type="chain" id="PRO_5036974874" description="Pyrrolo-quinoline quinone repeat domain-containing protein" evidence="1">
    <location>
        <begin position="19"/>
        <end position="487"/>
    </location>
</feature>
<dbReference type="RefSeq" id="WP_188951750.1">
    <property type="nucleotide sequence ID" value="NZ_BMIB01000002.1"/>
</dbReference>
<comment type="caution">
    <text evidence="3">The sequence shown here is derived from an EMBL/GenBank/DDBJ whole genome shotgun (WGS) entry which is preliminary data.</text>
</comment>
<dbReference type="InterPro" id="IPR018391">
    <property type="entry name" value="PQQ_b-propeller_rpt"/>
</dbReference>
<dbReference type="InterPro" id="IPR002372">
    <property type="entry name" value="PQQ_rpt_dom"/>
</dbReference>
<dbReference type="InterPro" id="IPR011047">
    <property type="entry name" value="Quinoprotein_ADH-like_sf"/>
</dbReference>
<proteinExistence type="predicted"/>
<protein>
    <recommendedName>
        <fullName evidence="2">Pyrrolo-quinoline quinone repeat domain-containing protein</fullName>
    </recommendedName>
</protein>
<gene>
    <name evidence="3" type="ORF">GCM10011379_18540</name>
</gene>
<reference evidence="3" key="2">
    <citation type="submission" date="2020-09" db="EMBL/GenBank/DDBJ databases">
        <authorList>
            <person name="Sun Q."/>
            <person name="Zhou Y."/>
        </authorList>
    </citation>
    <scope>NUCLEOTIDE SEQUENCE</scope>
    <source>
        <strain evidence="3">CGMCC 1.15290</strain>
    </source>
</reference>
<dbReference type="Gene3D" id="2.40.128.630">
    <property type="match status" value="1"/>
</dbReference>
<dbReference type="Gene3D" id="2.40.10.480">
    <property type="match status" value="1"/>
</dbReference>
<name>A0A917IYG5_9BACT</name>
<dbReference type="AlphaFoldDB" id="A0A917IYG5"/>
<feature type="signal peptide" evidence="1">
    <location>
        <begin position="1"/>
        <end position="18"/>
    </location>
</feature>
<dbReference type="SUPFAM" id="SSF50998">
    <property type="entry name" value="Quinoprotein alcohol dehydrogenase-like"/>
    <property type="match status" value="1"/>
</dbReference>
<reference evidence="3" key="1">
    <citation type="journal article" date="2014" name="Int. J. Syst. Evol. Microbiol.">
        <title>Complete genome sequence of Corynebacterium casei LMG S-19264T (=DSM 44701T), isolated from a smear-ripened cheese.</title>
        <authorList>
            <consortium name="US DOE Joint Genome Institute (JGI-PGF)"/>
            <person name="Walter F."/>
            <person name="Albersmeier A."/>
            <person name="Kalinowski J."/>
            <person name="Ruckert C."/>
        </authorList>
    </citation>
    <scope>NUCLEOTIDE SEQUENCE</scope>
    <source>
        <strain evidence="3">CGMCC 1.15290</strain>
    </source>
</reference>
<dbReference type="PANTHER" id="PTHR34512">
    <property type="entry name" value="CELL SURFACE PROTEIN"/>
    <property type="match status" value="1"/>
</dbReference>
<evidence type="ECO:0000259" key="2">
    <source>
        <dbReference type="Pfam" id="PF13360"/>
    </source>
</evidence>
<evidence type="ECO:0000313" key="3">
    <source>
        <dbReference type="EMBL" id="GGH65425.1"/>
    </source>
</evidence>
<dbReference type="Proteomes" id="UP000627292">
    <property type="component" value="Unassembled WGS sequence"/>
</dbReference>
<sequence>MKLLKTTFIWLIACAFFACSKKEIVTSTHSGTASEFSFDCRVLLRSDQLAVIEWDEPEVPFTSIRYDVWVNGILVRENLVTLTDTLTGLSPDSIYDGRVVAYNESNKNENASDSFHLGKIEGFIYYTDNVAYNRIYCINMYTGAQLWEKNNYDISSMSSIARPVVVNDTLFTCSGRQVAAMNARTGVLYWNTKVDDIHNNNFLVYEGGVLYVNGDFMDNTLFALNASNGNTIWSALIGRPNTSQAPLFVKGDKVFSSSGSDGTIAAFTKTTGSLLWQYTARRSDDVSYNPVQINANMYTWDQLLIVQSSNGYLQAINQATGARVWERKVSGVNFSANSLGFYQNYLLASGNEGSNDGLQTAVYCIQAETGTIVWQKTGTMGGKSLTQGILMNGNARTYLNGSGFVSAVDVATGNVIWDAPYVGGGLVYAENELFVSSPAVNSITVYDGFTGISKRTLPWEQYTTSTSTPVVMVNNKAYYPLTSGMLK</sequence>
<keyword evidence="4" id="KW-1185">Reference proteome</keyword>
<feature type="domain" description="Pyrrolo-quinoline quinone repeat" evidence="2">
    <location>
        <begin position="133"/>
        <end position="375"/>
    </location>
</feature>
<dbReference type="EMBL" id="BMIB01000002">
    <property type="protein sequence ID" value="GGH65425.1"/>
    <property type="molecule type" value="Genomic_DNA"/>
</dbReference>